<comment type="function">
    <text evidence="9">Involved in cytokinin biosynthesis. Catalyzes the transfer of an isopentenyl group from dimethylallyl diphosphate (DMAPP) to ATP and ADP.</text>
</comment>
<dbReference type="FunFam" id="1.10.287.890:FF:000002">
    <property type="entry name" value="Adenylate isopentenyltransferase 5, chloroplastic"/>
    <property type="match status" value="1"/>
</dbReference>
<reference evidence="11 12" key="1">
    <citation type="submission" date="2024-08" db="EMBL/GenBank/DDBJ databases">
        <title>Insights into the chromosomal genome structure of Flemingia macrophylla.</title>
        <authorList>
            <person name="Ding Y."/>
            <person name="Zhao Y."/>
            <person name="Bi W."/>
            <person name="Wu M."/>
            <person name="Zhao G."/>
            <person name="Gong Y."/>
            <person name="Li W."/>
            <person name="Zhang P."/>
        </authorList>
    </citation>
    <scope>NUCLEOTIDE SEQUENCE [LARGE SCALE GENOMIC DNA]</scope>
    <source>
        <strain evidence="11">DYQJB</strain>
        <tissue evidence="11">Leaf</tissue>
    </source>
</reference>
<accession>A0ABD1LJA7</accession>
<dbReference type="InterPro" id="IPR039657">
    <property type="entry name" value="Dimethylallyltransferase"/>
</dbReference>
<evidence type="ECO:0000256" key="4">
    <source>
        <dbReference type="ARBA" id="ARBA00022741"/>
    </source>
</evidence>
<keyword evidence="2" id="KW-0808">Transferase</keyword>
<evidence type="ECO:0000256" key="1">
    <source>
        <dbReference type="ARBA" id="ARBA00005842"/>
    </source>
</evidence>
<sequence length="311" mass="35270">MLTCRVGQAQPLINVGCMQSGKMEKEKVVVVMGATGAGKSRLSVDLATCFPAEIINSDKIQAYEGLDIVTNKISKEEQRGVPHHILGTQNPDTDFTALDFRDMSLWAVDAITGRRRLPIIVGGSNSYLEALIDDDDDYAFRSRYEFCCLWVDVAMPVLRRHVADRVEQMLGNGMVEEVRPFFSPHGDYSNGVRRAIGVPEFHRYFRREGLVDEQTRLSLLQRSVSEIKANTCQLAVKQLAKIRRLRNVKRWHIHRLDATPVFANPRHHPNHSWNHHVAHPAAIIVARFLYNSFSSHLRFTPPVMPPATCYT</sequence>
<dbReference type="GO" id="GO:0052622">
    <property type="term" value="F:ATP/ADP dimethylallyltransferase activity"/>
    <property type="evidence" value="ECO:0007669"/>
    <property type="project" value="UniProtKB-EC"/>
</dbReference>
<dbReference type="GO" id="GO:0005737">
    <property type="term" value="C:cytoplasm"/>
    <property type="evidence" value="ECO:0007669"/>
    <property type="project" value="UniProtKB-ARBA"/>
</dbReference>
<keyword evidence="12" id="KW-1185">Reference proteome</keyword>
<dbReference type="PANTHER" id="PTHR11088:SF91">
    <property type="entry name" value="ADENYLATE ISOPENTENYLTRANSFERASE 3, CHLOROPLASTIC"/>
    <property type="match status" value="1"/>
</dbReference>
<evidence type="ECO:0000256" key="5">
    <source>
        <dbReference type="ARBA" id="ARBA00022840"/>
    </source>
</evidence>
<dbReference type="GO" id="GO:0009691">
    <property type="term" value="P:cytokinin biosynthetic process"/>
    <property type="evidence" value="ECO:0007669"/>
    <property type="project" value="UniProtKB-KW"/>
</dbReference>
<dbReference type="Pfam" id="PF01715">
    <property type="entry name" value="IPPT"/>
    <property type="match status" value="2"/>
</dbReference>
<evidence type="ECO:0000256" key="3">
    <source>
        <dbReference type="ARBA" id="ARBA00022712"/>
    </source>
</evidence>
<dbReference type="GO" id="GO:0009824">
    <property type="term" value="F:AMP dimethylallyltransferase activity"/>
    <property type="evidence" value="ECO:0007669"/>
    <property type="project" value="UniProtKB-ARBA"/>
</dbReference>
<evidence type="ECO:0000256" key="7">
    <source>
        <dbReference type="ARBA" id="ARBA00051744"/>
    </source>
</evidence>
<organism evidence="11 12">
    <name type="scientific">Flemingia macrophylla</name>
    <dbReference type="NCBI Taxonomy" id="520843"/>
    <lineage>
        <taxon>Eukaryota</taxon>
        <taxon>Viridiplantae</taxon>
        <taxon>Streptophyta</taxon>
        <taxon>Embryophyta</taxon>
        <taxon>Tracheophyta</taxon>
        <taxon>Spermatophyta</taxon>
        <taxon>Magnoliopsida</taxon>
        <taxon>eudicotyledons</taxon>
        <taxon>Gunneridae</taxon>
        <taxon>Pentapetalae</taxon>
        <taxon>rosids</taxon>
        <taxon>fabids</taxon>
        <taxon>Fabales</taxon>
        <taxon>Fabaceae</taxon>
        <taxon>Papilionoideae</taxon>
        <taxon>50 kb inversion clade</taxon>
        <taxon>NPAAA clade</taxon>
        <taxon>indigoferoid/millettioid clade</taxon>
        <taxon>Phaseoleae</taxon>
        <taxon>Flemingia</taxon>
    </lineage>
</organism>
<dbReference type="Gene3D" id="3.40.50.300">
    <property type="entry name" value="P-loop containing nucleotide triphosphate hydrolases"/>
    <property type="match status" value="1"/>
</dbReference>
<dbReference type="Proteomes" id="UP001603857">
    <property type="component" value="Unassembled WGS sequence"/>
</dbReference>
<keyword evidence="3" id="KW-0203">Cytokinin biosynthesis</keyword>
<name>A0ABD1LJA7_9FABA</name>
<keyword evidence="4" id="KW-0547">Nucleotide-binding</keyword>
<dbReference type="PANTHER" id="PTHR11088">
    <property type="entry name" value="TRNA DIMETHYLALLYLTRANSFERASE"/>
    <property type="match status" value="1"/>
</dbReference>
<keyword evidence="6" id="KW-0809">Transit peptide</keyword>
<comment type="similarity">
    <text evidence="1">Belongs to the IPP transferase family.</text>
</comment>
<protein>
    <recommendedName>
        <fullName evidence="10">adenylate dimethylallyltransferase (ADP/ATP-dependent)</fullName>
        <ecNumber evidence="10">2.5.1.112</ecNumber>
    </recommendedName>
</protein>
<comment type="caution">
    <text evidence="11">The sequence shown here is derived from an EMBL/GenBank/DDBJ whole genome shotgun (WGS) entry which is preliminary data.</text>
</comment>
<evidence type="ECO:0000313" key="11">
    <source>
        <dbReference type="EMBL" id="KAL2323567.1"/>
    </source>
</evidence>
<dbReference type="InterPro" id="IPR027417">
    <property type="entry name" value="P-loop_NTPase"/>
</dbReference>
<comment type="catalytic activity">
    <reaction evidence="8">
        <text>dimethylallyl diphosphate + ADP = N(6)-(dimethylallyl)adenosine 5'-diphosphate + diphosphate</text>
        <dbReference type="Rhea" id="RHEA:36327"/>
        <dbReference type="ChEBI" id="CHEBI:33019"/>
        <dbReference type="ChEBI" id="CHEBI:57623"/>
        <dbReference type="ChEBI" id="CHEBI:73533"/>
        <dbReference type="ChEBI" id="CHEBI:456216"/>
        <dbReference type="EC" id="2.5.1.112"/>
    </reaction>
</comment>
<evidence type="ECO:0000313" key="12">
    <source>
        <dbReference type="Proteomes" id="UP001603857"/>
    </source>
</evidence>
<evidence type="ECO:0000256" key="2">
    <source>
        <dbReference type="ARBA" id="ARBA00022679"/>
    </source>
</evidence>
<proteinExistence type="inferred from homology"/>
<dbReference type="AlphaFoldDB" id="A0ABD1LJA7"/>
<dbReference type="GO" id="GO:0005524">
    <property type="term" value="F:ATP binding"/>
    <property type="evidence" value="ECO:0007669"/>
    <property type="project" value="UniProtKB-KW"/>
</dbReference>
<evidence type="ECO:0000256" key="10">
    <source>
        <dbReference type="ARBA" id="ARBA00066838"/>
    </source>
</evidence>
<evidence type="ECO:0000256" key="6">
    <source>
        <dbReference type="ARBA" id="ARBA00022946"/>
    </source>
</evidence>
<evidence type="ECO:0000256" key="8">
    <source>
        <dbReference type="ARBA" id="ARBA00052386"/>
    </source>
</evidence>
<dbReference type="EMBL" id="JBGMDY010000009">
    <property type="protein sequence ID" value="KAL2323567.1"/>
    <property type="molecule type" value="Genomic_DNA"/>
</dbReference>
<dbReference type="EC" id="2.5.1.112" evidence="10"/>
<comment type="catalytic activity">
    <reaction evidence="7">
        <text>dimethylallyl diphosphate + ATP = N(6)-(dimethylallyl)adenosine 5'-triphosphate + diphosphate</text>
        <dbReference type="Rhea" id="RHEA:36331"/>
        <dbReference type="ChEBI" id="CHEBI:30616"/>
        <dbReference type="ChEBI" id="CHEBI:33019"/>
        <dbReference type="ChEBI" id="CHEBI:57623"/>
        <dbReference type="ChEBI" id="CHEBI:73532"/>
        <dbReference type="EC" id="2.5.1.112"/>
    </reaction>
</comment>
<gene>
    <name evidence="11" type="ORF">Fmac_027946</name>
</gene>
<evidence type="ECO:0000256" key="9">
    <source>
        <dbReference type="ARBA" id="ARBA00055191"/>
    </source>
</evidence>
<dbReference type="Gene3D" id="1.10.287.890">
    <property type="entry name" value="Crystal structure of tRNA isopentenylpyrophosphate transferase (bh2366) domain"/>
    <property type="match status" value="1"/>
</dbReference>
<keyword evidence="5" id="KW-0067">ATP-binding</keyword>
<dbReference type="SUPFAM" id="SSF52540">
    <property type="entry name" value="P-loop containing nucleoside triphosphate hydrolases"/>
    <property type="match status" value="1"/>
</dbReference>